<reference evidence="7" key="1">
    <citation type="submission" date="2023-10" db="EMBL/GenBank/DDBJ databases">
        <authorList>
            <person name="Domelevo Entfellner J.-B."/>
        </authorList>
    </citation>
    <scope>NUCLEOTIDE SEQUENCE</scope>
</reference>
<proteinExistence type="predicted"/>
<dbReference type="SUPFAM" id="SSF52540">
    <property type="entry name" value="P-loop containing nucleoside triphosphate hydrolases"/>
    <property type="match status" value="1"/>
</dbReference>
<keyword evidence="1" id="KW-0677">Repeat</keyword>
<dbReference type="GO" id="GO:0005524">
    <property type="term" value="F:ATP binding"/>
    <property type="evidence" value="ECO:0007669"/>
    <property type="project" value="UniProtKB-KW"/>
</dbReference>
<evidence type="ECO:0000313" key="7">
    <source>
        <dbReference type="EMBL" id="CAJ1931547.1"/>
    </source>
</evidence>
<dbReference type="Proteomes" id="UP001189624">
    <property type="component" value="Chromosome 2"/>
</dbReference>
<dbReference type="InterPro" id="IPR027417">
    <property type="entry name" value="P-loop_NTPase"/>
</dbReference>
<feature type="domain" description="NB-ARC" evidence="5">
    <location>
        <begin position="215"/>
        <end position="337"/>
    </location>
</feature>
<feature type="domain" description="Disease resistance N-terminal" evidence="6">
    <location>
        <begin position="57"/>
        <end position="139"/>
    </location>
</feature>
<keyword evidence="8" id="KW-1185">Reference proteome</keyword>
<dbReference type="InterPro" id="IPR041118">
    <property type="entry name" value="Rx_N"/>
</dbReference>
<protein>
    <recommendedName>
        <fullName evidence="9">Rx N-terminal domain-containing protein</fullName>
    </recommendedName>
</protein>
<evidence type="ECO:0000259" key="5">
    <source>
        <dbReference type="Pfam" id="PF00931"/>
    </source>
</evidence>
<accession>A0AA86S1Z4</accession>
<evidence type="ECO:0000256" key="1">
    <source>
        <dbReference type="ARBA" id="ARBA00022737"/>
    </source>
</evidence>
<dbReference type="AlphaFoldDB" id="A0AA86S1Z4"/>
<dbReference type="Pfam" id="PF18052">
    <property type="entry name" value="Rx_N"/>
    <property type="match status" value="1"/>
</dbReference>
<dbReference type="Gene3D" id="3.40.50.300">
    <property type="entry name" value="P-loop containing nucleotide triphosphate hydrolases"/>
    <property type="match status" value="1"/>
</dbReference>
<keyword evidence="4" id="KW-0067">ATP-binding</keyword>
<evidence type="ECO:0000256" key="2">
    <source>
        <dbReference type="ARBA" id="ARBA00022741"/>
    </source>
</evidence>
<dbReference type="Pfam" id="PF00931">
    <property type="entry name" value="NB-ARC"/>
    <property type="match status" value="1"/>
</dbReference>
<name>A0AA86S1Z4_9FABA</name>
<dbReference type="GO" id="GO:0043531">
    <property type="term" value="F:ADP binding"/>
    <property type="evidence" value="ECO:0007669"/>
    <property type="project" value="InterPro"/>
</dbReference>
<keyword evidence="2" id="KW-0547">Nucleotide-binding</keyword>
<dbReference type="PANTHER" id="PTHR36766:SF42">
    <property type="entry name" value="NB-ARC DOMAIN DISEASE RESISTANCE PROTEIN"/>
    <property type="match status" value="1"/>
</dbReference>
<evidence type="ECO:0000256" key="4">
    <source>
        <dbReference type="ARBA" id="ARBA00022840"/>
    </source>
</evidence>
<dbReference type="EMBL" id="OY731399">
    <property type="protein sequence ID" value="CAJ1931547.1"/>
    <property type="molecule type" value="Genomic_DNA"/>
</dbReference>
<evidence type="ECO:0000313" key="8">
    <source>
        <dbReference type="Proteomes" id="UP001189624"/>
    </source>
</evidence>
<sequence>MGNLTVLCMYQLPHLQTSPRLLHKSSLPYCLGNVGLLSWQLLDMLSPHVSYNMTQFVVESVLEKLDSLIQKGLRPFLSFDQDLMRLANMFATIKASLEDAEEKQFSDTAVKDWLKNLNAAAQMVEDIIDDCAYEALGLEYQGVKGDRSYKVQRSCLFSFHPKHVVFGYKTAKKMKEIRERVKEIVEEKSLFQLTETEMIAERQTTFSIPKVYGREKDVDNILKYLFESFYYRFEEDLKVFPIVGEDEIVKTTIAKLIFDHWRVVNHFELRIRVCICLDFSWRRMIEAIVKAAIGCNCEDLDIELLQNKLLYLLQRKRYLLVLNVALYYEQQDWERFSENRRRLKSVLDCGKKGAPILVTTCLPENKVKQEELVVIGKEIVKKYGQIPLAIKLVGDLLRFKREKEEWLYVMKSNIWKVPAREDLSIATWVQCPPSSRGLPQTIKLATSDGERSLTSYFVSNEREFFLTDLGALKLREDLDI</sequence>
<dbReference type="InterPro" id="IPR002182">
    <property type="entry name" value="NB-ARC"/>
</dbReference>
<evidence type="ECO:0000256" key="3">
    <source>
        <dbReference type="ARBA" id="ARBA00022821"/>
    </source>
</evidence>
<dbReference type="PANTHER" id="PTHR36766">
    <property type="entry name" value="PLANT BROAD-SPECTRUM MILDEW RESISTANCE PROTEIN RPW8"/>
    <property type="match status" value="1"/>
</dbReference>
<dbReference type="Gramene" id="rna-AYBTSS11_LOCUS5315">
    <property type="protein sequence ID" value="CAJ1931547.1"/>
    <property type="gene ID" value="gene-AYBTSS11_LOCUS5315"/>
</dbReference>
<gene>
    <name evidence="7" type="ORF">AYBTSS11_LOCUS5315</name>
</gene>
<evidence type="ECO:0000259" key="6">
    <source>
        <dbReference type="Pfam" id="PF18052"/>
    </source>
</evidence>
<keyword evidence="3" id="KW-0611">Plant defense</keyword>
<evidence type="ECO:0008006" key="9">
    <source>
        <dbReference type="Google" id="ProtNLM"/>
    </source>
</evidence>
<organism evidence="7 8">
    <name type="scientific">Sphenostylis stenocarpa</name>
    <dbReference type="NCBI Taxonomy" id="92480"/>
    <lineage>
        <taxon>Eukaryota</taxon>
        <taxon>Viridiplantae</taxon>
        <taxon>Streptophyta</taxon>
        <taxon>Embryophyta</taxon>
        <taxon>Tracheophyta</taxon>
        <taxon>Spermatophyta</taxon>
        <taxon>Magnoliopsida</taxon>
        <taxon>eudicotyledons</taxon>
        <taxon>Gunneridae</taxon>
        <taxon>Pentapetalae</taxon>
        <taxon>rosids</taxon>
        <taxon>fabids</taxon>
        <taxon>Fabales</taxon>
        <taxon>Fabaceae</taxon>
        <taxon>Papilionoideae</taxon>
        <taxon>50 kb inversion clade</taxon>
        <taxon>NPAAA clade</taxon>
        <taxon>indigoferoid/millettioid clade</taxon>
        <taxon>Phaseoleae</taxon>
        <taxon>Sphenostylis</taxon>
    </lineage>
</organism>
<dbReference type="Gene3D" id="1.20.5.4130">
    <property type="match status" value="1"/>
</dbReference>
<dbReference type="GO" id="GO:0006952">
    <property type="term" value="P:defense response"/>
    <property type="evidence" value="ECO:0007669"/>
    <property type="project" value="UniProtKB-KW"/>
</dbReference>